<evidence type="ECO:0000259" key="1">
    <source>
        <dbReference type="Pfam" id="PF05699"/>
    </source>
</evidence>
<protein>
    <recommendedName>
        <fullName evidence="1">HAT C-terminal dimerisation domain-containing protein</fullName>
    </recommendedName>
</protein>
<dbReference type="PANTHER" id="PTHR23272:SF193">
    <property type="entry name" value="OS07G0624100 PROTEIN"/>
    <property type="match status" value="1"/>
</dbReference>
<proteinExistence type="predicted"/>
<dbReference type="SUPFAM" id="SSF53098">
    <property type="entry name" value="Ribonuclease H-like"/>
    <property type="match status" value="1"/>
</dbReference>
<keyword evidence="3" id="KW-1185">Reference proteome</keyword>
<dbReference type="Pfam" id="PF05699">
    <property type="entry name" value="Dimer_Tnp_hAT"/>
    <property type="match status" value="1"/>
</dbReference>
<dbReference type="InterPro" id="IPR008906">
    <property type="entry name" value="HATC_C_dom"/>
</dbReference>
<comment type="caution">
    <text evidence="2">The sequence shown here is derived from an EMBL/GenBank/DDBJ whole genome shotgun (WGS) entry which is preliminary data.</text>
</comment>
<evidence type="ECO:0000313" key="2">
    <source>
        <dbReference type="EMBL" id="KAK3204459.1"/>
    </source>
</evidence>
<dbReference type="PANTHER" id="PTHR23272">
    <property type="entry name" value="BED FINGER-RELATED"/>
    <property type="match status" value="1"/>
</dbReference>
<dbReference type="GO" id="GO:0046983">
    <property type="term" value="F:protein dimerization activity"/>
    <property type="evidence" value="ECO:0007669"/>
    <property type="project" value="InterPro"/>
</dbReference>
<name>A0AAE0A6A3_9ROSI</name>
<evidence type="ECO:0000313" key="3">
    <source>
        <dbReference type="Proteomes" id="UP001281410"/>
    </source>
</evidence>
<dbReference type="AlphaFoldDB" id="A0AAE0A6A3"/>
<gene>
    <name evidence="2" type="ORF">Dsin_018505</name>
</gene>
<dbReference type="EMBL" id="JANJYJ010000006">
    <property type="protein sequence ID" value="KAK3204459.1"/>
    <property type="molecule type" value="Genomic_DNA"/>
</dbReference>
<dbReference type="InterPro" id="IPR012337">
    <property type="entry name" value="RNaseH-like_sf"/>
</dbReference>
<reference evidence="2" key="1">
    <citation type="journal article" date="2023" name="Plant J.">
        <title>Genome sequences and population genomics provide insights into the demographic history, inbreeding, and mutation load of two 'living fossil' tree species of Dipteronia.</title>
        <authorList>
            <person name="Feng Y."/>
            <person name="Comes H.P."/>
            <person name="Chen J."/>
            <person name="Zhu S."/>
            <person name="Lu R."/>
            <person name="Zhang X."/>
            <person name="Li P."/>
            <person name="Qiu J."/>
            <person name="Olsen K.M."/>
            <person name="Qiu Y."/>
        </authorList>
    </citation>
    <scope>NUCLEOTIDE SEQUENCE</scope>
    <source>
        <strain evidence="2">NBL</strain>
    </source>
</reference>
<dbReference type="Proteomes" id="UP001281410">
    <property type="component" value="Unassembled WGS sequence"/>
</dbReference>
<sequence length="125" mass="14037">MPQTSKIHWLSYMSYNALYGGGSGGGIDSVDKIPSFCDVEIDDSSMFDLSIVFSEKVEKQDNVRGRNEMERYLLELVERKHPNFNVLTWWNVNSAHYPILALIAKDVFAMPISTVALESAFNNGG</sequence>
<accession>A0AAE0A6A3</accession>
<organism evidence="2 3">
    <name type="scientific">Dipteronia sinensis</name>
    <dbReference type="NCBI Taxonomy" id="43782"/>
    <lineage>
        <taxon>Eukaryota</taxon>
        <taxon>Viridiplantae</taxon>
        <taxon>Streptophyta</taxon>
        <taxon>Embryophyta</taxon>
        <taxon>Tracheophyta</taxon>
        <taxon>Spermatophyta</taxon>
        <taxon>Magnoliopsida</taxon>
        <taxon>eudicotyledons</taxon>
        <taxon>Gunneridae</taxon>
        <taxon>Pentapetalae</taxon>
        <taxon>rosids</taxon>
        <taxon>malvids</taxon>
        <taxon>Sapindales</taxon>
        <taxon>Sapindaceae</taxon>
        <taxon>Hippocastanoideae</taxon>
        <taxon>Acereae</taxon>
        <taxon>Dipteronia</taxon>
    </lineage>
</organism>
<feature type="domain" description="HAT C-terminal dimerisation" evidence="1">
    <location>
        <begin position="68"/>
        <end position="124"/>
    </location>
</feature>